<protein>
    <recommendedName>
        <fullName evidence="15 19">Probable tRNA sulfurtransferase</fullName>
        <ecNumber evidence="14 19">2.8.1.4</ecNumber>
    </recommendedName>
    <alternativeName>
        <fullName evidence="16 19">Sulfur carrier protein ThiS sulfurtransferase</fullName>
    </alternativeName>
    <alternativeName>
        <fullName evidence="17 19">Thiamine biosynthesis protein ThiI</fullName>
    </alternativeName>
    <alternativeName>
        <fullName evidence="18 19">tRNA 4-thiouridine synthase</fullName>
    </alternativeName>
</protein>
<proteinExistence type="inferred from homology"/>
<evidence type="ECO:0000256" key="1">
    <source>
        <dbReference type="ARBA" id="ARBA00004496"/>
    </source>
</evidence>
<evidence type="ECO:0000256" key="4">
    <source>
        <dbReference type="ARBA" id="ARBA00022555"/>
    </source>
</evidence>
<evidence type="ECO:0000256" key="8">
    <source>
        <dbReference type="ARBA" id="ARBA00022884"/>
    </source>
</evidence>
<dbReference type="RefSeq" id="WP_089829494.1">
    <property type="nucleotide sequence ID" value="NZ_BJWI01000001.1"/>
</dbReference>
<dbReference type="SUPFAM" id="SSF52402">
    <property type="entry name" value="Adenine nucleotide alpha hydrolases-like"/>
    <property type="match status" value="1"/>
</dbReference>
<reference evidence="22 23" key="1">
    <citation type="submission" date="2016-10" db="EMBL/GenBank/DDBJ databases">
        <authorList>
            <person name="de Groot N.N."/>
        </authorList>
    </citation>
    <scope>NUCLEOTIDE SEQUENCE [LARGE SCALE GENOMIC DNA]</scope>
    <source>
        <strain evidence="22 23">DSM 17073</strain>
    </source>
</reference>
<feature type="binding site" evidence="19">
    <location>
        <position position="264"/>
    </location>
    <ligand>
        <name>ATP</name>
        <dbReference type="ChEBI" id="CHEBI:30616"/>
    </ligand>
</feature>
<dbReference type="EMBL" id="BJWI01000001">
    <property type="protein sequence ID" value="GEM00675.1"/>
    <property type="molecule type" value="Genomic_DNA"/>
</dbReference>
<organism evidence="22 23">
    <name type="scientific">Halolactibacillus halophilus</name>
    <dbReference type="NCBI Taxonomy" id="306540"/>
    <lineage>
        <taxon>Bacteria</taxon>
        <taxon>Bacillati</taxon>
        <taxon>Bacillota</taxon>
        <taxon>Bacilli</taxon>
        <taxon>Bacillales</taxon>
        <taxon>Bacillaceae</taxon>
        <taxon>Halolactibacillus</taxon>
    </lineage>
</organism>
<keyword evidence="3 19" id="KW-0963">Cytoplasm</keyword>
<dbReference type="PANTHER" id="PTHR43209">
    <property type="entry name" value="TRNA SULFURTRANSFERASE"/>
    <property type="match status" value="1"/>
</dbReference>
<comment type="function">
    <text evidence="12 19">Catalyzes the ATP-dependent transfer of a sulfur to tRNA to produce 4-thiouridine in position 8 of tRNAs, which functions as a near-UV photosensor. Also catalyzes the transfer of sulfur to the sulfur carrier protein ThiS, forming ThiS-thiocarboxylate. This is a step in the synthesis of thiazole, in the thiamine biosynthesis pathway. The sulfur is donated as persulfide by IscS.</text>
</comment>
<evidence type="ECO:0000256" key="19">
    <source>
        <dbReference type="HAMAP-Rule" id="MF_00021"/>
    </source>
</evidence>
<keyword evidence="4 19" id="KW-0820">tRNA-binding</keyword>
<dbReference type="OrthoDB" id="9773948at2"/>
<comment type="pathway">
    <text evidence="2 19">Cofactor biosynthesis; thiamine diphosphate biosynthesis.</text>
</comment>
<dbReference type="InterPro" id="IPR003720">
    <property type="entry name" value="tRNA_STrfase"/>
</dbReference>
<dbReference type="InterPro" id="IPR014729">
    <property type="entry name" value="Rossmann-like_a/b/a_fold"/>
</dbReference>
<dbReference type="GO" id="GO:0004810">
    <property type="term" value="F:CCA tRNA nucleotidyltransferase activity"/>
    <property type="evidence" value="ECO:0007669"/>
    <property type="project" value="InterPro"/>
</dbReference>
<feature type="binding site" evidence="19">
    <location>
        <position position="286"/>
    </location>
    <ligand>
        <name>ATP</name>
        <dbReference type="ChEBI" id="CHEBI:30616"/>
    </ligand>
</feature>
<evidence type="ECO:0000313" key="24">
    <source>
        <dbReference type="Proteomes" id="UP000321547"/>
    </source>
</evidence>
<comment type="catalytic activity">
    <reaction evidence="11 19">
        <text>[ThiS sulfur-carrier protein]-C-terminal Gly-Gly-AMP + S-sulfanyl-L-cysteinyl-[cysteine desulfurase] + AH2 = [ThiS sulfur-carrier protein]-C-terminal-Gly-aminoethanethioate + L-cysteinyl-[cysteine desulfurase] + A + AMP + 2 H(+)</text>
        <dbReference type="Rhea" id="RHEA:43340"/>
        <dbReference type="Rhea" id="RHEA-COMP:12157"/>
        <dbReference type="Rhea" id="RHEA-COMP:12158"/>
        <dbReference type="Rhea" id="RHEA-COMP:12910"/>
        <dbReference type="Rhea" id="RHEA-COMP:19908"/>
        <dbReference type="ChEBI" id="CHEBI:13193"/>
        <dbReference type="ChEBI" id="CHEBI:15378"/>
        <dbReference type="ChEBI" id="CHEBI:17499"/>
        <dbReference type="ChEBI" id="CHEBI:29950"/>
        <dbReference type="ChEBI" id="CHEBI:61963"/>
        <dbReference type="ChEBI" id="CHEBI:90618"/>
        <dbReference type="ChEBI" id="CHEBI:232372"/>
        <dbReference type="ChEBI" id="CHEBI:456215"/>
    </reaction>
</comment>
<dbReference type="SMART" id="SM00981">
    <property type="entry name" value="THUMP"/>
    <property type="match status" value="1"/>
</dbReference>
<dbReference type="Pfam" id="PF02568">
    <property type="entry name" value="ThiI"/>
    <property type="match status" value="1"/>
</dbReference>
<evidence type="ECO:0000256" key="16">
    <source>
        <dbReference type="ARBA" id="ARBA00075337"/>
    </source>
</evidence>
<evidence type="ECO:0000256" key="11">
    <source>
        <dbReference type="ARBA" id="ARBA00052330"/>
    </source>
</evidence>
<evidence type="ECO:0000256" key="3">
    <source>
        <dbReference type="ARBA" id="ARBA00022490"/>
    </source>
</evidence>
<evidence type="ECO:0000256" key="6">
    <source>
        <dbReference type="ARBA" id="ARBA00022741"/>
    </source>
</evidence>
<keyword evidence="24" id="KW-1185">Reference proteome</keyword>
<dbReference type="Pfam" id="PF02926">
    <property type="entry name" value="THUMP"/>
    <property type="match status" value="1"/>
</dbReference>
<dbReference type="Proteomes" id="UP000321547">
    <property type="component" value="Unassembled WGS sequence"/>
</dbReference>
<dbReference type="InterPro" id="IPR049962">
    <property type="entry name" value="THUMP_ThiI"/>
</dbReference>
<dbReference type="InterPro" id="IPR004114">
    <property type="entry name" value="THUMP_dom"/>
</dbReference>
<dbReference type="Gene3D" id="3.30.2130.30">
    <property type="match status" value="1"/>
</dbReference>
<dbReference type="GO" id="GO:0002937">
    <property type="term" value="P:tRNA 4-thiouridine biosynthesis"/>
    <property type="evidence" value="ECO:0007669"/>
    <property type="project" value="TreeGrafter"/>
</dbReference>
<evidence type="ECO:0000256" key="5">
    <source>
        <dbReference type="ARBA" id="ARBA00022679"/>
    </source>
</evidence>
<evidence type="ECO:0000256" key="15">
    <source>
        <dbReference type="ARBA" id="ARBA00071867"/>
    </source>
</evidence>
<dbReference type="GO" id="GO:0005524">
    <property type="term" value="F:ATP binding"/>
    <property type="evidence" value="ECO:0007669"/>
    <property type="project" value="UniProtKB-UniRule"/>
</dbReference>
<dbReference type="GO" id="GO:0000049">
    <property type="term" value="F:tRNA binding"/>
    <property type="evidence" value="ECO:0007669"/>
    <property type="project" value="UniProtKB-UniRule"/>
</dbReference>
<dbReference type="GO" id="GO:0009229">
    <property type="term" value="P:thiamine diphosphate biosynthetic process"/>
    <property type="evidence" value="ECO:0007669"/>
    <property type="project" value="UniProtKB-UniRule"/>
</dbReference>
<dbReference type="Pfam" id="PF22025">
    <property type="entry name" value="ThiI_fer"/>
    <property type="match status" value="1"/>
</dbReference>
<keyword evidence="6 19" id="KW-0547">Nucleotide-binding</keyword>
<dbReference type="HAMAP" id="MF_00021">
    <property type="entry name" value="ThiI"/>
    <property type="match status" value="1"/>
</dbReference>
<dbReference type="GO" id="GO:0052837">
    <property type="term" value="P:thiazole biosynthetic process"/>
    <property type="evidence" value="ECO:0007669"/>
    <property type="project" value="TreeGrafter"/>
</dbReference>
<comment type="subcellular location">
    <subcellularLocation>
        <location evidence="1 19">Cytoplasm</location>
    </subcellularLocation>
</comment>
<feature type="binding site" evidence="19">
    <location>
        <begin position="182"/>
        <end position="183"/>
    </location>
    <ligand>
        <name>ATP</name>
        <dbReference type="ChEBI" id="CHEBI:30616"/>
    </ligand>
</feature>
<dbReference type="GO" id="GO:0009228">
    <property type="term" value="P:thiamine biosynthetic process"/>
    <property type="evidence" value="ECO:0007669"/>
    <property type="project" value="UniProtKB-KW"/>
</dbReference>
<accession>A0A1I5L7P0</accession>
<evidence type="ECO:0000256" key="12">
    <source>
        <dbReference type="ARBA" id="ARBA00058382"/>
    </source>
</evidence>
<dbReference type="CDD" id="cd01712">
    <property type="entry name" value="PPase_ThiI"/>
    <property type="match status" value="1"/>
</dbReference>
<dbReference type="NCBIfam" id="TIGR00342">
    <property type="entry name" value="tRNA uracil 4-sulfurtransferase ThiI"/>
    <property type="match status" value="1"/>
</dbReference>
<feature type="binding site" evidence="19">
    <location>
        <begin position="207"/>
        <end position="208"/>
    </location>
    <ligand>
        <name>ATP</name>
        <dbReference type="ChEBI" id="CHEBI:30616"/>
    </ligand>
</feature>
<evidence type="ECO:0000256" key="9">
    <source>
        <dbReference type="ARBA" id="ARBA00022977"/>
    </source>
</evidence>
<dbReference type="PROSITE" id="PS51165">
    <property type="entry name" value="THUMP"/>
    <property type="match status" value="1"/>
</dbReference>
<dbReference type="InterPro" id="IPR054173">
    <property type="entry name" value="ThiI_fer"/>
</dbReference>
<comment type="similarity">
    <text evidence="13 19">Belongs to the ThiI family.</text>
</comment>
<dbReference type="UniPathway" id="UPA00060"/>
<dbReference type="PANTHER" id="PTHR43209:SF1">
    <property type="entry name" value="TRNA SULFURTRANSFERASE"/>
    <property type="match status" value="1"/>
</dbReference>
<gene>
    <name evidence="19 21" type="primary">thiI</name>
    <name evidence="21" type="ORF">HHA03_02070</name>
    <name evidence="22" type="ORF">SAMN05421839_101222</name>
</gene>
<feature type="domain" description="THUMP" evidence="20">
    <location>
        <begin position="60"/>
        <end position="164"/>
    </location>
</feature>
<keyword evidence="9 19" id="KW-0784">Thiamine biosynthesis</keyword>
<evidence type="ECO:0000256" key="2">
    <source>
        <dbReference type="ARBA" id="ARBA00004948"/>
    </source>
</evidence>
<evidence type="ECO:0000256" key="18">
    <source>
        <dbReference type="ARBA" id="ARBA00080570"/>
    </source>
</evidence>
<reference evidence="21 24" key="2">
    <citation type="submission" date="2019-07" db="EMBL/GenBank/DDBJ databases">
        <title>Whole genome shotgun sequence of Halolactibacillus halophilus NBRC 100868.</title>
        <authorList>
            <person name="Hosoyama A."/>
            <person name="Uohara A."/>
            <person name="Ohji S."/>
            <person name="Ichikawa N."/>
        </authorList>
    </citation>
    <scope>NUCLEOTIDE SEQUENCE [LARGE SCALE GENOMIC DNA]</scope>
    <source>
        <strain evidence="21 24">NBRC 100868</strain>
    </source>
</reference>
<sequence>MQYDHILIRYGELSLKGKNRKVFYNRLHENIRHHLKAYPDIKIKTTRDRLSIFLNGVNPAPLIPILQRIFGIQTMSLAIKVENEEEAIKEAALFALTEATNIKTFKVTTKRADKTFPIDSQQMNQFVGGHLLRNTEGITVDVHQPDVEIHVDIRPEATYVTSEKIPGRKGLPVGTAGKTLLLLSGGFDSPVAGYLMMQRGVRLEMIHFYSPPYTSEAAKQKVLDLTKELTTYGGEINVHIVPFTALQQKLHREIPHGYSMTVMRRMMLKIAERIAAKNNILSITTGESLGQVASQTMESMHAINAITNYPMMRPLIAMDKSEIMSIAEEIGTYPISIRPFDDCCTVFVPNAPKTKPKKDKVEYFEGLLDLTADIEACINDTEVVTIKPFDSEEPEVDYLF</sequence>
<dbReference type="InterPro" id="IPR020536">
    <property type="entry name" value="ThiI_AANH"/>
</dbReference>
<dbReference type="EC" id="2.8.1.4" evidence="14 19"/>
<evidence type="ECO:0000256" key="14">
    <source>
        <dbReference type="ARBA" id="ARBA00066827"/>
    </source>
</evidence>
<dbReference type="SUPFAM" id="SSF143437">
    <property type="entry name" value="THUMP domain-like"/>
    <property type="match status" value="1"/>
</dbReference>
<dbReference type="InterPro" id="IPR050102">
    <property type="entry name" value="tRNA_sulfurtransferase_ThiI"/>
</dbReference>
<keyword evidence="8 19" id="KW-0694">RNA-binding</keyword>
<dbReference type="AlphaFoldDB" id="A0A1I5L7P0"/>
<evidence type="ECO:0000256" key="13">
    <source>
        <dbReference type="ARBA" id="ARBA00061472"/>
    </source>
</evidence>
<evidence type="ECO:0000313" key="22">
    <source>
        <dbReference type="EMBL" id="SFO92761.1"/>
    </source>
</evidence>
<dbReference type="CDD" id="cd11716">
    <property type="entry name" value="THUMP_ThiI"/>
    <property type="match status" value="1"/>
</dbReference>
<dbReference type="FunFam" id="3.40.50.620:FF:000053">
    <property type="entry name" value="Probable tRNA sulfurtransferase"/>
    <property type="match status" value="1"/>
</dbReference>
<evidence type="ECO:0000256" key="10">
    <source>
        <dbReference type="ARBA" id="ARBA00050570"/>
    </source>
</evidence>
<dbReference type="InterPro" id="IPR049961">
    <property type="entry name" value="ThiI_N"/>
</dbReference>
<keyword evidence="7 19" id="KW-0067">ATP-binding</keyword>
<keyword evidence="5 19" id="KW-0808">Transferase</keyword>
<dbReference type="Gene3D" id="3.40.50.620">
    <property type="entry name" value="HUPs"/>
    <property type="match status" value="1"/>
</dbReference>
<evidence type="ECO:0000256" key="7">
    <source>
        <dbReference type="ARBA" id="ARBA00022840"/>
    </source>
</evidence>
<dbReference type="GO" id="GO:0140741">
    <property type="term" value="F:tRNA-uracil-4 sulfurtransferase activity"/>
    <property type="evidence" value="ECO:0007669"/>
    <property type="project" value="UniProtKB-EC"/>
</dbReference>
<dbReference type="STRING" id="306540.SAMN05421839_101222"/>
<dbReference type="Proteomes" id="UP000242243">
    <property type="component" value="Unassembled WGS sequence"/>
</dbReference>
<evidence type="ECO:0000256" key="17">
    <source>
        <dbReference type="ARBA" id="ARBA00077849"/>
    </source>
</evidence>
<evidence type="ECO:0000259" key="20">
    <source>
        <dbReference type="PROSITE" id="PS51165"/>
    </source>
</evidence>
<dbReference type="GO" id="GO:0005829">
    <property type="term" value="C:cytosol"/>
    <property type="evidence" value="ECO:0007669"/>
    <property type="project" value="TreeGrafter"/>
</dbReference>
<feature type="binding site" evidence="19">
    <location>
        <position position="295"/>
    </location>
    <ligand>
        <name>ATP</name>
        <dbReference type="ChEBI" id="CHEBI:30616"/>
    </ligand>
</feature>
<comment type="catalytic activity">
    <reaction evidence="10 19">
        <text>[ThiI sulfur-carrier protein]-S-sulfanyl-L-cysteine + a uridine in tRNA + 2 reduced [2Fe-2S]-[ferredoxin] + ATP + H(+) = [ThiI sulfur-carrier protein]-L-cysteine + a 4-thiouridine in tRNA + 2 oxidized [2Fe-2S]-[ferredoxin] + AMP + diphosphate</text>
        <dbReference type="Rhea" id="RHEA:24176"/>
        <dbReference type="Rhea" id="RHEA-COMP:10000"/>
        <dbReference type="Rhea" id="RHEA-COMP:10001"/>
        <dbReference type="Rhea" id="RHEA-COMP:13337"/>
        <dbReference type="Rhea" id="RHEA-COMP:13338"/>
        <dbReference type="Rhea" id="RHEA-COMP:13339"/>
        <dbReference type="Rhea" id="RHEA-COMP:13340"/>
        <dbReference type="ChEBI" id="CHEBI:15378"/>
        <dbReference type="ChEBI" id="CHEBI:29950"/>
        <dbReference type="ChEBI" id="CHEBI:30616"/>
        <dbReference type="ChEBI" id="CHEBI:33019"/>
        <dbReference type="ChEBI" id="CHEBI:33737"/>
        <dbReference type="ChEBI" id="CHEBI:33738"/>
        <dbReference type="ChEBI" id="CHEBI:61963"/>
        <dbReference type="ChEBI" id="CHEBI:65315"/>
        <dbReference type="ChEBI" id="CHEBI:136798"/>
        <dbReference type="ChEBI" id="CHEBI:456215"/>
        <dbReference type="EC" id="2.8.1.4"/>
    </reaction>
</comment>
<evidence type="ECO:0000313" key="23">
    <source>
        <dbReference type="Proteomes" id="UP000242243"/>
    </source>
</evidence>
<name>A0A1I5L7P0_9BACI</name>
<evidence type="ECO:0000313" key="21">
    <source>
        <dbReference type="EMBL" id="GEM00675.1"/>
    </source>
</evidence>
<dbReference type="EMBL" id="FOXC01000001">
    <property type="protein sequence ID" value="SFO92761.1"/>
    <property type="molecule type" value="Genomic_DNA"/>
</dbReference>